<protein>
    <recommendedName>
        <fullName evidence="2">J domain-containing protein</fullName>
    </recommendedName>
</protein>
<dbReference type="CDD" id="cd06257">
    <property type="entry name" value="DnaJ"/>
    <property type="match status" value="1"/>
</dbReference>
<reference evidence="3" key="1">
    <citation type="submission" date="2020-05" db="EMBL/GenBank/DDBJ databases">
        <title>WGS assembly of Corymbia citriodora subspecies variegata.</title>
        <authorList>
            <person name="Barry K."/>
            <person name="Hundley H."/>
            <person name="Shu S."/>
            <person name="Jenkins J."/>
            <person name="Grimwood J."/>
            <person name="Baten A."/>
        </authorList>
    </citation>
    <scope>NUCLEOTIDE SEQUENCE</scope>
    <source>
        <strain evidence="3">CV2-018</strain>
    </source>
</reference>
<dbReference type="AlphaFoldDB" id="A0A8T0CJ22"/>
<evidence type="ECO:0000256" key="1">
    <source>
        <dbReference type="SAM" id="MobiDB-lite"/>
    </source>
</evidence>
<sequence length="288" mass="33780">MPRKQKKEDSPILTDDEDFESTLDRRKTVFDPYYILSIEKTATAAQIKSGYRRAALRWHPDKATESNKEYANKKFHKIAFAYAILSDEKRRKRYDSTGNKSESLEDDDFDWLDFFREQTQARVTVEMAETLKKEYQGSKEEKRDLLDAYEVGEGDLDYIYETIMFSNVLVDDERFRDTIYEALETGKYNYYPAWYKEDGRKTRKRRKLARKEAREAEALAKELGVQDELLSKGKNGSGDDALKALIRTRQRDRGSNFLANLEAKYGGKRKAEEPPEEMFAENSKKNRK</sequence>
<feature type="domain" description="J" evidence="2">
    <location>
        <begin position="31"/>
        <end position="98"/>
    </location>
</feature>
<evidence type="ECO:0000259" key="2">
    <source>
        <dbReference type="PROSITE" id="PS50076"/>
    </source>
</evidence>
<keyword evidence="4" id="KW-1185">Reference proteome</keyword>
<organism evidence="3 4">
    <name type="scientific">Corymbia citriodora subsp. variegata</name>
    <dbReference type="NCBI Taxonomy" id="360336"/>
    <lineage>
        <taxon>Eukaryota</taxon>
        <taxon>Viridiplantae</taxon>
        <taxon>Streptophyta</taxon>
        <taxon>Embryophyta</taxon>
        <taxon>Tracheophyta</taxon>
        <taxon>Spermatophyta</taxon>
        <taxon>Magnoliopsida</taxon>
        <taxon>eudicotyledons</taxon>
        <taxon>Gunneridae</taxon>
        <taxon>Pentapetalae</taxon>
        <taxon>rosids</taxon>
        <taxon>malvids</taxon>
        <taxon>Myrtales</taxon>
        <taxon>Myrtaceae</taxon>
        <taxon>Myrtoideae</taxon>
        <taxon>Eucalypteae</taxon>
        <taxon>Corymbia</taxon>
    </lineage>
</organism>
<dbReference type="GO" id="GO:0005737">
    <property type="term" value="C:cytoplasm"/>
    <property type="evidence" value="ECO:0007669"/>
    <property type="project" value="TreeGrafter"/>
</dbReference>
<dbReference type="InterPro" id="IPR036869">
    <property type="entry name" value="J_dom_sf"/>
</dbReference>
<proteinExistence type="predicted"/>
<dbReference type="PANTHER" id="PTHR44144:SF1">
    <property type="entry name" value="DNAJ HOMOLOG SUBFAMILY C MEMBER 9"/>
    <property type="match status" value="1"/>
</dbReference>
<dbReference type="Pfam" id="PF00226">
    <property type="entry name" value="DnaJ"/>
    <property type="match status" value="1"/>
</dbReference>
<name>A0A8T0CJ22_CORYI</name>
<dbReference type="PROSITE" id="PS00636">
    <property type="entry name" value="DNAJ_1"/>
    <property type="match status" value="1"/>
</dbReference>
<dbReference type="OrthoDB" id="1112539at2759"/>
<comment type="caution">
    <text evidence="3">The sequence shown here is derived from an EMBL/GenBank/DDBJ whole genome shotgun (WGS) entry which is preliminary data.</text>
</comment>
<dbReference type="GO" id="GO:0031072">
    <property type="term" value="F:heat shock protein binding"/>
    <property type="evidence" value="ECO:0007669"/>
    <property type="project" value="TreeGrafter"/>
</dbReference>
<dbReference type="SUPFAM" id="SSF46565">
    <property type="entry name" value="Chaperone J-domain"/>
    <property type="match status" value="1"/>
</dbReference>
<dbReference type="PANTHER" id="PTHR44144">
    <property type="entry name" value="DNAJ HOMOLOG SUBFAMILY C MEMBER 9"/>
    <property type="match status" value="1"/>
</dbReference>
<dbReference type="Gramene" id="rna-gnl|WGS:JABURB|Cocit.L5803.1">
    <property type="protein sequence ID" value="cds-KAF7845959.1"/>
    <property type="gene ID" value="gene-BT93_L5803"/>
</dbReference>
<dbReference type="InterPro" id="IPR056453">
    <property type="entry name" value="HTH_DNAJC9"/>
</dbReference>
<dbReference type="FunFam" id="1.10.287.110:FF:000110">
    <property type="entry name" value="DnaJ domain protein (AFU_orthologue AFUA_2G13210)"/>
    <property type="match status" value="1"/>
</dbReference>
<evidence type="ECO:0000313" key="3">
    <source>
        <dbReference type="EMBL" id="KAF7845959.1"/>
    </source>
</evidence>
<dbReference type="PROSITE" id="PS50076">
    <property type="entry name" value="DNAJ_2"/>
    <property type="match status" value="1"/>
</dbReference>
<dbReference type="PRINTS" id="PR00625">
    <property type="entry name" value="JDOMAIN"/>
</dbReference>
<evidence type="ECO:0000313" key="4">
    <source>
        <dbReference type="Proteomes" id="UP000806378"/>
    </source>
</evidence>
<dbReference type="Proteomes" id="UP000806378">
    <property type="component" value="Unassembled WGS sequence"/>
</dbReference>
<dbReference type="GO" id="GO:0005634">
    <property type="term" value="C:nucleus"/>
    <property type="evidence" value="ECO:0007669"/>
    <property type="project" value="TreeGrafter"/>
</dbReference>
<dbReference type="EMBL" id="MU097182">
    <property type="protein sequence ID" value="KAF7845959.1"/>
    <property type="molecule type" value="Genomic_DNA"/>
</dbReference>
<dbReference type="InterPro" id="IPR018253">
    <property type="entry name" value="DnaJ_domain_CS"/>
</dbReference>
<dbReference type="InterPro" id="IPR052594">
    <property type="entry name" value="J_domain-containing_protein"/>
</dbReference>
<accession>A0A8T0CJ22</accession>
<dbReference type="Pfam" id="PF23302">
    <property type="entry name" value="HTH_DNAJC9"/>
    <property type="match status" value="1"/>
</dbReference>
<gene>
    <name evidence="3" type="ORF">BT93_L5803</name>
</gene>
<dbReference type="Gene3D" id="1.10.287.110">
    <property type="entry name" value="DnaJ domain"/>
    <property type="match status" value="1"/>
</dbReference>
<feature type="region of interest" description="Disordered" evidence="1">
    <location>
        <begin position="266"/>
        <end position="288"/>
    </location>
</feature>
<dbReference type="InterPro" id="IPR001623">
    <property type="entry name" value="DnaJ_domain"/>
</dbReference>
<dbReference type="SMART" id="SM00271">
    <property type="entry name" value="DnaJ"/>
    <property type="match status" value="1"/>
</dbReference>